<keyword evidence="3" id="KW-1185">Reference proteome</keyword>
<gene>
    <name evidence="2" type="ORF">FHR98_000630</name>
</gene>
<sequence length="170" mass="18764">MTVSRFLTAFVACALLVGLGGFAVSQISAPPSKDADRESLASFQGEGALDGKVFLSQMGPTGQPADVEDNLVFGKGLFVSSECQTRCDYPARPYFTRSKDGAVHFVSETKCPYKDAKILWRGVVRGDRVSGEATWTLKRWYWSIERTFWFEGELIDNKAILAQNIPVAIE</sequence>
<keyword evidence="1" id="KW-0732">Signal</keyword>
<evidence type="ECO:0000256" key="1">
    <source>
        <dbReference type="SAM" id="SignalP"/>
    </source>
</evidence>
<name>A0A839STQ9_9PROT</name>
<dbReference type="AlphaFoldDB" id="A0A839STQ9"/>
<feature type="signal peptide" evidence="1">
    <location>
        <begin position="1"/>
        <end position="23"/>
    </location>
</feature>
<reference evidence="2 3" key="1">
    <citation type="submission" date="2020-08" db="EMBL/GenBank/DDBJ databases">
        <title>Genomic Encyclopedia of Type Strains, Phase III (KMG-III): the genomes of soil and plant-associated and newly described type strains.</title>
        <authorList>
            <person name="Whitman W."/>
        </authorList>
    </citation>
    <scope>NUCLEOTIDE SEQUENCE [LARGE SCALE GENOMIC DNA]</scope>
    <source>
        <strain evidence="2 3">CECT 8803</strain>
    </source>
</reference>
<evidence type="ECO:0000313" key="3">
    <source>
        <dbReference type="Proteomes" id="UP000581135"/>
    </source>
</evidence>
<proteinExistence type="predicted"/>
<dbReference type="EMBL" id="JACHXA010000001">
    <property type="protein sequence ID" value="MBB3064365.1"/>
    <property type="molecule type" value="Genomic_DNA"/>
</dbReference>
<feature type="chain" id="PRO_5032835072" evidence="1">
    <location>
        <begin position="24"/>
        <end position="170"/>
    </location>
</feature>
<evidence type="ECO:0000313" key="2">
    <source>
        <dbReference type="EMBL" id="MBB3064365.1"/>
    </source>
</evidence>
<dbReference type="RefSeq" id="WP_183415155.1">
    <property type="nucleotide sequence ID" value="NZ_JACHXA010000001.1"/>
</dbReference>
<organism evidence="2 3">
    <name type="scientific">Limibacillus halophilus</name>
    <dbReference type="NCBI Taxonomy" id="1579333"/>
    <lineage>
        <taxon>Bacteria</taxon>
        <taxon>Pseudomonadati</taxon>
        <taxon>Pseudomonadota</taxon>
        <taxon>Alphaproteobacteria</taxon>
        <taxon>Rhodospirillales</taxon>
        <taxon>Rhodovibrionaceae</taxon>
        <taxon>Limibacillus</taxon>
    </lineage>
</organism>
<dbReference type="Proteomes" id="UP000581135">
    <property type="component" value="Unassembled WGS sequence"/>
</dbReference>
<protein>
    <submittedName>
        <fullName evidence="2">Uncharacterized protein</fullName>
    </submittedName>
</protein>
<accession>A0A839STQ9</accession>
<comment type="caution">
    <text evidence="2">The sequence shown here is derived from an EMBL/GenBank/DDBJ whole genome shotgun (WGS) entry which is preliminary data.</text>
</comment>